<keyword evidence="4 9" id="KW-0808">Transferase</keyword>
<keyword evidence="9" id="KW-0486">Methionine biosynthesis</keyword>
<feature type="binding site" evidence="9">
    <location>
        <position position="345"/>
    </location>
    <ligand>
        <name>ATP</name>
        <dbReference type="ChEBI" id="CHEBI:30616"/>
    </ligand>
</feature>
<comment type="similarity">
    <text evidence="9">In the C-terminal section; belongs to the APS kinase family.</text>
</comment>
<comment type="caution">
    <text evidence="13">The sequence shown here is derived from an EMBL/GenBank/DDBJ whole genome shotgun (WGS) entry which is preliminary data.</text>
</comment>
<feature type="site" description="Transition state stabilizer" evidence="9">
    <location>
        <position position="214"/>
    </location>
</feature>
<evidence type="ECO:0000259" key="12">
    <source>
        <dbReference type="Pfam" id="PF14306"/>
    </source>
</evidence>
<comment type="function">
    <text evidence="9">Catalyzes the first intracellular reaction of sulfate assimilation, forming adenosine-5'-phosphosulfate (APS) from inorganic sulfate and ATP. Plays an important role in sulfate activation as a component of the biosynthesis pathway of sulfur-containing amino acids.</text>
</comment>
<dbReference type="InterPro" id="IPR025980">
    <property type="entry name" value="ATP-Sase_PUA-like_dom"/>
</dbReference>
<dbReference type="EC" id="2.7.7.4" evidence="9"/>
<comment type="activity regulation">
    <text evidence="9">Allosterically inhibited by 3'-phosphoadenosine 5'-phosphosulfate (PAPS).</text>
</comment>
<dbReference type="CDD" id="cd00517">
    <property type="entry name" value="ATPS"/>
    <property type="match status" value="1"/>
</dbReference>
<dbReference type="FunFam" id="3.40.50.620:FF:000052">
    <property type="entry name" value="Sulfate adenylyltransferase"/>
    <property type="match status" value="1"/>
</dbReference>
<feature type="binding site" evidence="9">
    <location>
        <position position="207"/>
    </location>
    <ligand>
        <name>sulfate</name>
        <dbReference type="ChEBI" id="CHEBI:16189"/>
    </ligand>
</feature>
<evidence type="ECO:0000256" key="7">
    <source>
        <dbReference type="ARBA" id="ARBA00022840"/>
    </source>
</evidence>
<evidence type="ECO:0000256" key="9">
    <source>
        <dbReference type="HAMAP-Rule" id="MF_03106"/>
    </source>
</evidence>
<dbReference type="SUPFAM" id="SSF52374">
    <property type="entry name" value="Nucleotidylyl transferase"/>
    <property type="match status" value="1"/>
</dbReference>
<keyword evidence="2 9" id="KW-0963">Cytoplasm</keyword>
<sequence length="586" mass="65289">MPQLRRYAGNPPHGGVLKDLLARDEFIADELRQEADSLPDIVLTERQLCDLELLTNGGFSPLEGFMNKADYESVVDNLRLVDGVLFPMPITLDVSQESIDSLAIKPGSRIALRDPRDDEPLAIITVEDLYKPDQVKEAIQVFGADDPAHPAVAYLRNKVHPFYIGGKVQAIQAPTHFDYVALRYTPAELRSHFKKLAWRKVVAFQTRNPMHRAHRELTVRAARQRQAASLPNVLIHPVVGLTKPGDVDAFTRVRVYQSIMEKYPNGMGHLALLPLAMRMAGPREAVWHAIIRKNFGATHFIVGRDHAGPGKNSQGKDFYGPYDAQELVTKYHDELQIEMIPFQQMSYIPATDEYQPADEIPKGVETLDISGTELRRRLKTGAPIPDWFSYDAVVKTLRESYPARNKQGFVLFLTGLYNSGKRNIARALQVTLNEQGGRSVTLLLGETVRQELSAELGWSREDRHTNTQRIAFVSAELTRAGAGVIAAPIAPHEVSREAARQTVVSTGGAGGNFFLIHVATPLEYCEKRDRKGIYAKARRGEIKGFTGVDDPYEAPQKEDLTVDVSTQSIPEIVHSIVLLLETNGLL</sequence>
<evidence type="ECO:0000256" key="2">
    <source>
        <dbReference type="ARBA" id="ARBA00022490"/>
    </source>
</evidence>
<feature type="active site" evidence="9">
    <location>
        <position position="208"/>
    </location>
</feature>
<dbReference type="GO" id="GO:0019344">
    <property type="term" value="P:cysteine biosynthetic process"/>
    <property type="evidence" value="ECO:0007669"/>
    <property type="project" value="UniProtKB-KW"/>
</dbReference>
<proteinExistence type="inferred from homology"/>
<dbReference type="GO" id="GO:0005737">
    <property type="term" value="C:cytoplasm"/>
    <property type="evidence" value="ECO:0007669"/>
    <property type="project" value="UniProtKB-SubCell"/>
</dbReference>
<keyword evidence="3 9" id="KW-0021">Allosteric enzyme</keyword>
<dbReference type="Gene3D" id="3.40.50.620">
    <property type="entry name" value="HUPs"/>
    <property type="match status" value="1"/>
</dbReference>
<dbReference type="GO" id="GO:0009086">
    <property type="term" value="P:methionine biosynthetic process"/>
    <property type="evidence" value="ECO:0007669"/>
    <property type="project" value="UniProtKB-KW"/>
</dbReference>
<evidence type="ECO:0000256" key="3">
    <source>
        <dbReference type="ARBA" id="ARBA00022533"/>
    </source>
</evidence>
<evidence type="ECO:0000256" key="6">
    <source>
        <dbReference type="ARBA" id="ARBA00022741"/>
    </source>
</evidence>
<accession>A0AAD7CES6</accession>
<feature type="binding site" evidence="9">
    <location>
        <begin position="303"/>
        <end position="306"/>
    </location>
    <ligand>
        <name>ATP</name>
        <dbReference type="ChEBI" id="CHEBI:30616"/>
    </ligand>
</feature>
<keyword evidence="5 9" id="KW-0548">Nucleotidyltransferase</keyword>
<comment type="subunit">
    <text evidence="8 9">Homohexamer. Dimer of trimers.</text>
</comment>
<dbReference type="GO" id="GO:0004781">
    <property type="term" value="F:sulfate adenylyltransferase (ATP) activity"/>
    <property type="evidence" value="ECO:0007669"/>
    <property type="project" value="UniProtKB-UniRule"/>
</dbReference>
<comment type="pathway">
    <text evidence="9">Sulfur metabolism; hydrogen sulfide biosynthesis; sulfite from sulfate: step 1/3.</text>
</comment>
<feature type="domain" description="Sulphate adenylyltransferase catalytic" evidence="11">
    <location>
        <begin position="182"/>
        <end position="399"/>
    </location>
</feature>
<dbReference type="SUPFAM" id="SSF52540">
    <property type="entry name" value="P-loop containing nucleoside triphosphate hydrolases"/>
    <property type="match status" value="1"/>
</dbReference>
<dbReference type="InterPro" id="IPR002891">
    <property type="entry name" value="APS"/>
</dbReference>
<dbReference type="GO" id="GO:0005524">
    <property type="term" value="F:ATP binding"/>
    <property type="evidence" value="ECO:0007669"/>
    <property type="project" value="UniProtKB-KW"/>
</dbReference>
<dbReference type="GO" id="GO:0010134">
    <property type="term" value="P:sulfate assimilation via adenylyl sulfate reduction"/>
    <property type="evidence" value="ECO:0007669"/>
    <property type="project" value="TreeGrafter"/>
</dbReference>
<keyword evidence="14" id="KW-1185">Reference proteome</keyword>
<dbReference type="NCBIfam" id="TIGR00339">
    <property type="entry name" value="sopT"/>
    <property type="match status" value="1"/>
</dbReference>
<dbReference type="GO" id="GO:0070814">
    <property type="term" value="P:hydrogen sulfide biosynthetic process"/>
    <property type="evidence" value="ECO:0007669"/>
    <property type="project" value="UniProtKB-UniRule"/>
</dbReference>
<feature type="domain" description="APS kinase" evidence="10">
    <location>
        <begin position="407"/>
        <end position="563"/>
    </location>
</feature>
<dbReference type="Proteomes" id="UP001221142">
    <property type="component" value="Unassembled WGS sequence"/>
</dbReference>
<feature type="active site" evidence="9">
    <location>
        <position position="206"/>
    </location>
</feature>
<dbReference type="HAMAP" id="MF_03106">
    <property type="entry name" value="Sulf_adenylyltr_euk"/>
    <property type="match status" value="1"/>
</dbReference>
<feature type="domain" description="ATP-sulfurylase PUA-like" evidence="12">
    <location>
        <begin position="11"/>
        <end position="172"/>
    </location>
</feature>
<feature type="binding site" evidence="9">
    <location>
        <begin position="205"/>
        <end position="208"/>
    </location>
    <ligand>
        <name>ATP</name>
        <dbReference type="ChEBI" id="CHEBI:30616"/>
    </ligand>
</feature>
<dbReference type="FunFam" id="3.40.50.300:FF:000802">
    <property type="entry name" value="Sulfate adenylyltransferase"/>
    <property type="match status" value="1"/>
</dbReference>
<dbReference type="NCBIfam" id="TIGR00455">
    <property type="entry name" value="apsK"/>
    <property type="match status" value="1"/>
</dbReference>
<dbReference type="InterPro" id="IPR027535">
    <property type="entry name" value="Sulf_adenylyltr_euk"/>
</dbReference>
<feature type="site" description="Induces change in substrate recognition on ATP binding" evidence="9">
    <location>
        <position position="342"/>
    </location>
</feature>
<dbReference type="Pfam" id="PF14306">
    <property type="entry name" value="PUA_2"/>
    <property type="match status" value="1"/>
</dbReference>
<keyword evidence="7 9" id="KW-0067">ATP-binding</keyword>
<gene>
    <name evidence="9" type="primary">MET3</name>
    <name evidence="13" type="ORF">FB45DRAFT_734406</name>
</gene>
<evidence type="ECO:0000259" key="10">
    <source>
        <dbReference type="Pfam" id="PF01583"/>
    </source>
</evidence>
<dbReference type="GO" id="GO:0004020">
    <property type="term" value="F:adenylylsulfate kinase activity"/>
    <property type="evidence" value="ECO:0007669"/>
    <property type="project" value="UniProtKB-EC"/>
</dbReference>
<dbReference type="AlphaFoldDB" id="A0AAD7CES6"/>
<comment type="catalytic activity">
    <reaction evidence="9">
        <text>sulfate + ATP + H(+) = adenosine 5'-phosphosulfate + diphosphate</text>
        <dbReference type="Rhea" id="RHEA:18133"/>
        <dbReference type="ChEBI" id="CHEBI:15378"/>
        <dbReference type="ChEBI" id="CHEBI:16189"/>
        <dbReference type="ChEBI" id="CHEBI:30616"/>
        <dbReference type="ChEBI" id="CHEBI:33019"/>
        <dbReference type="ChEBI" id="CHEBI:58243"/>
        <dbReference type="EC" id="2.7.7.4"/>
    </reaction>
</comment>
<dbReference type="Gene3D" id="3.40.50.300">
    <property type="entry name" value="P-loop containing nucleotide triphosphate hydrolases"/>
    <property type="match status" value="1"/>
</dbReference>
<evidence type="ECO:0000256" key="1">
    <source>
        <dbReference type="ARBA" id="ARBA00001823"/>
    </source>
</evidence>
<keyword evidence="9" id="KW-0028">Amino-acid biosynthesis</keyword>
<keyword evidence="9" id="KW-0198">Cysteine biosynthesis</keyword>
<dbReference type="Gene3D" id="3.10.400.10">
    <property type="entry name" value="Sulfate adenylyltransferase"/>
    <property type="match status" value="1"/>
</dbReference>
<feature type="region of interest" description="Allosteric regulation domain; adenylyl-sulfate kinase-like" evidence="9">
    <location>
        <begin position="407"/>
        <end position="586"/>
    </location>
</feature>
<dbReference type="GO" id="GO:0019379">
    <property type="term" value="P:sulfate assimilation, phosphoadenylyl sulfate reduction by phosphoadenylyl-sulfate reductase (thioredoxin)"/>
    <property type="evidence" value="ECO:0007669"/>
    <property type="project" value="TreeGrafter"/>
</dbReference>
<reference evidence="13" key="1">
    <citation type="submission" date="2023-03" db="EMBL/GenBank/DDBJ databases">
        <title>Massive genome expansion in bonnet fungi (Mycena s.s.) driven by repeated elements and novel gene families across ecological guilds.</title>
        <authorList>
            <consortium name="Lawrence Berkeley National Laboratory"/>
            <person name="Harder C.B."/>
            <person name="Miyauchi S."/>
            <person name="Viragh M."/>
            <person name="Kuo A."/>
            <person name="Thoen E."/>
            <person name="Andreopoulos B."/>
            <person name="Lu D."/>
            <person name="Skrede I."/>
            <person name="Drula E."/>
            <person name="Henrissat B."/>
            <person name="Morin E."/>
            <person name="Kohler A."/>
            <person name="Barry K."/>
            <person name="LaButti K."/>
            <person name="Morin E."/>
            <person name="Salamov A."/>
            <person name="Lipzen A."/>
            <person name="Mereny Z."/>
            <person name="Hegedus B."/>
            <person name="Baldrian P."/>
            <person name="Stursova M."/>
            <person name="Weitz H."/>
            <person name="Taylor A."/>
            <person name="Grigoriev I.V."/>
            <person name="Nagy L.G."/>
            <person name="Martin F."/>
            <person name="Kauserud H."/>
        </authorList>
    </citation>
    <scope>NUCLEOTIDE SEQUENCE</scope>
    <source>
        <strain evidence="13">9284</strain>
    </source>
</reference>
<feature type="binding site" evidence="9">
    <location>
        <begin position="446"/>
        <end position="449"/>
    </location>
    <ligand>
        <name>3'-phosphoadenylyl sulfate</name>
        <dbReference type="ChEBI" id="CHEBI:58339"/>
        <note>allosteric inhibitor</note>
    </ligand>
</feature>
<comment type="catalytic activity">
    <reaction evidence="1">
        <text>adenosine 5'-phosphosulfate + ATP = 3'-phosphoadenylyl sulfate + ADP + H(+)</text>
        <dbReference type="Rhea" id="RHEA:24152"/>
        <dbReference type="ChEBI" id="CHEBI:15378"/>
        <dbReference type="ChEBI" id="CHEBI:30616"/>
        <dbReference type="ChEBI" id="CHEBI:58243"/>
        <dbReference type="ChEBI" id="CHEBI:58339"/>
        <dbReference type="ChEBI" id="CHEBI:456216"/>
        <dbReference type="EC" id="2.7.1.25"/>
    </reaction>
</comment>
<comment type="similarity">
    <text evidence="9">In the N-terminal section; belongs to the sulfate adenylyltransferase family.</text>
</comment>
<name>A0AAD7CES6_9AGAR</name>
<dbReference type="EMBL" id="JARKIF010000002">
    <property type="protein sequence ID" value="KAJ7647079.1"/>
    <property type="molecule type" value="Genomic_DNA"/>
</dbReference>
<dbReference type="InterPro" id="IPR015947">
    <property type="entry name" value="PUA-like_sf"/>
</dbReference>
<dbReference type="FunFam" id="3.10.400.10:FF:000003">
    <property type="entry name" value="Sulfate adenylyltransferase"/>
    <property type="match status" value="1"/>
</dbReference>
<feature type="site" description="Transition state stabilizer" evidence="9">
    <location>
        <position position="211"/>
    </location>
</feature>
<evidence type="ECO:0000259" key="11">
    <source>
        <dbReference type="Pfam" id="PF01747"/>
    </source>
</evidence>
<comment type="domain">
    <text evidence="9">The adenylyl-sulfate kinase (APS kinase) is non-functional. It is involved in allosteric regulation by PAPS. PAPS binding induces a large rotational rearrangement of domains lowering the substrate affinity of the enzyme.</text>
</comment>
<dbReference type="InterPro" id="IPR014729">
    <property type="entry name" value="Rossmann-like_a/b/a_fold"/>
</dbReference>
<evidence type="ECO:0000313" key="14">
    <source>
        <dbReference type="Proteomes" id="UP001221142"/>
    </source>
</evidence>
<dbReference type="Pfam" id="PF01583">
    <property type="entry name" value="APS_kinase"/>
    <property type="match status" value="1"/>
</dbReference>
<dbReference type="PANTHER" id="PTHR42700">
    <property type="entry name" value="SULFATE ADENYLYLTRANSFERASE"/>
    <property type="match status" value="1"/>
</dbReference>
<evidence type="ECO:0000256" key="8">
    <source>
        <dbReference type="ARBA" id="ARBA00062002"/>
    </source>
</evidence>
<dbReference type="InterPro" id="IPR024951">
    <property type="entry name" value="Sulfurylase_cat_dom"/>
</dbReference>
<dbReference type="InterPro" id="IPR002650">
    <property type="entry name" value="Sulphate_adenylyltransferase"/>
</dbReference>
<feature type="binding site" evidence="9">
    <location>
        <position position="205"/>
    </location>
    <ligand>
        <name>sulfate</name>
        <dbReference type="ChEBI" id="CHEBI:16189"/>
    </ligand>
</feature>
<dbReference type="PANTHER" id="PTHR42700:SF1">
    <property type="entry name" value="SULFATE ADENYLYLTRANSFERASE"/>
    <property type="match status" value="1"/>
</dbReference>
<dbReference type="InterPro" id="IPR059117">
    <property type="entry name" value="APS_kinase_dom"/>
</dbReference>
<organism evidence="13 14">
    <name type="scientific">Roridomyces roridus</name>
    <dbReference type="NCBI Taxonomy" id="1738132"/>
    <lineage>
        <taxon>Eukaryota</taxon>
        <taxon>Fungi</taxon>
        <taxon>Dikarya</taxon>
        <taxon>Basidiomycota</taxon>
        <taxon>Agaricomycotina</taxon>
        <taxon>Agaricomycetes</taxon>
        <taxon>Agaricomycetidae</taxon>
        <taxon>Agaricales</taxon>
        <taxon>Marasmiineae</taxon>
        <taxon>Mycenaceae</taxon>
        <taxon>Roridomyces</taxon>
    </lineage>
</organism>
<dbReference type="InterPro" id="IPR027417">
    <property type="entry name" value="P-loop_NTPase"/>
</dbReference>
<comment type="subcellular location">
    <subcellularLocation>
        <location evidence="9">Cytoplasm</location>
    </subcellularLocation>
</comment>
<feature type="binding site" evidence="9">
    <location>
        <position position="307"/>
    </location>
    <ligand>
        <name>sulfate</name>
        <dbReference type="ChEBI" id="CHEBI:16189"/>
    </ligand>
</feature>
<feature type="binding site" evidence="9">
    <location>
        <position position="531"/>
    </location>
    <ligand>
        <name>3'-phosphoadenylyl sulfate</name>
        <dbReference type="ChEBI" id="CHEBI:58339"/>
        <note>allosteric inhibitor</note>
    </ligand>
</feature>
<dbReference type="Pfam" id="PF01747">
    <property type="entry name" value="ATP-sulfurylase"/>
    <property type="match status" value="1"/>
</dbReference>
<feature type="active site" evidence="9">
    <location>
        <position position="207"/>
    </location>
</feature>
<dbReference type="NCBIfam" id="NF004040">
    <property type="entry name" value="PRK05537.1"/>
    <property type="match status" value="1"/>
</dbReference>
<dbReference type="CDD" id="cd02027">
    <property type="entry name" value="APSK"/>
    <property type="match status" value="1"/>
</dbReference>
<protein>
    <recommendedName>
        <fullName evidence="9">Sulfate adenylyltransferase</fullName>
        <ecNumber evidence="9">2.7.7.4</ecNumber>
    </recommendedName>
    <alternativeName>
        <fullName evidence="9">ATP-sulfurylase</fullName>
    </alternativeName>
    <alternativeName>
        <fullName evidence="9">Sulfate adenylate transferase</fullName>
        <shortName evidence="9">SAT</shortName>
    </alternativeName>
</protein>
<comment type="caution">
    <text evidence="9">Lacks conserved residue(s) required for the propagation of feature annotation.</text>
</comment>
<dbReference type="InterPro" id="IPR050512">
    <property type="entry name" value="Sulf_AdTrans/APS_kinase"/>
</dbReference>
<dbReference type="SUPFAM" id="SSF88697">
    <property type="entry name" value="PUA domain-like"/>
    <property type="match status" value="1"/>
</dbReference>
<evidence type="ECO:0000256" key="4">
    <source>
        <dbReference type="ARBA" id="ARBA00022679"/>
    </source>
</evidence>
<evidence type="ECO:0000313" key="13">
    <source>
        <dbReference type="EMBL" id="KAJ7647079.1"/>
    </source>
</evidence>
<feature type="region of interest" description="N-terminal" evidence="9">
    <location>
        <begin position="1"/>
        <end position="177"/>
    </location>
</feature>
<keyword evidence="6 9" id="KW-0547">Nucleotide-binding</keyword>
<evidence type="ECO:0000256" key="5">
    <source>
        <dbReference type="ARBA" id="ARBA00022695"/>
    </source>
</evidence>